<dbReference type="InterPro" id="IPR011604">
    <property type="entry name" value="PDDEXK-like_dom_sf"/>
</dbReference>
<gene>
    <name evidence="2" type="primary">addB</name>
    <name evidence="2" type="ORF">AABB29_03105</name>
</gene>
<sequence length="975" mass="106991">MFEESDHPRVFALPPGADFATGLVDGLLDRAGGLTPEMWARTEIYVNTTRMQRRIRSVFDAGPARLLPRIRLITDLASDPVSMGIAPAVSPLRRRLELSQFVAKLLEQEPDLAPQTALYDLSDSLANLMDEMQGEGVSPDAIAALDVTDQSGHWERALKFVNIIAPFFGDDAERPDLEARQRLVIEALTERWAATPPTHPIIVAGSTGSRGATALFMQAVAKLPQGAIILPGFDFDLPDAAWAAMADTKTSEDHPQYRFKRLMDRIDFGRQDVRNWSAAAEPHTARNALISLSLRPAPVTDQWLQDGPKLGNLEDATRGLTLIEASSPRAEAEAIALRLRQAAEDGITAALISPDRTLTRQVTAALDRWDIVPDDSAGTPLALSPPGRFLRHVGELIAKPLTSVLLLTVLKHPLCHSNRDDRGEHLRHTRELELYLRDRGIPFPSEEILMRWAKGNDARIKWATWLCVIIQAGAAKDIGPLHLLLDQHIALAEQLSAGPGADGTGGLWQEAAGREAKRICDELRQAADAAGSLSQHDYAALFNAIISSGTVRNRDAGHPGILIWGTLEARVHGVDLTILGGMNEGVWPEAPPPDPWLNRTMRAQAGLLLPERKIGLSAHDYQQAVAGSDVWITRAKRSADSETVPSRWINRLTNLLSGLAAQGGPDALEAMRSRGDHWLAMSAELSTPSTREEPSPRPAPCPPVIARPKRFSVTQIKTLIRDPYAIYARKILQLSPLEPLIPNANAPLRGTIVHGILETFIKENHDPLDHATFMKIARQQFQEHCPWPTIQAQWVAKLNAIAPKFLDAEAERQTLASDRVVEAAGKVTIPHLGMTLTCKADRIDKTNDGSAIIYDYKTGAVPTGPQQEKFDKQLLLEAAMLEKGGFDKIPATPVQDAAFIGVNAALKTVKAPLKKQPVAQVWAELETLFENWQVPSQGYTARLALFSKNDFGAYDHLSRFGEWDTSDTPYPMVLT</sequence>
<dbReference type="Proteomes" id="UP001440612">
    <property type="component" value="Chromosome"/>
</dbReference>
<dbReference type="SUPFAM" id="SSF52980">
    <property type="entry name" value="Restriction endonuclease-like"/>
    <property type="match status" value="1"/>
</dbReference>
<dbReference type="SUPFAM" id="SSF52540">
    <property type="entry name" value="P-loop containing nucleoside triphosphate hydrolases"/>
    <property type="match status" value="1"/>
</dbReference>
<dbReference type="InterPro" id="IPR011335">
    <property type="entry name" value="Restrct_endonuc-II-like"/>
</dbReference>
<protein>
    <submittedName>
        <fullName evidence="2">Double-strand break repair protein AddB</fullName>
    </submittedName>
</protein>
<dbReference type="Gene3D" id="3.90.320.10">
    <property type="match status" value="1"/>
</dbReference>
<feature type="domain" description="PD-(D/E)XK endonuclease-like" evidence="1">
    <location>
        <begin position="710"/>
        <end position="920"/>
    </location>
</feature>
<evidence type="ECO:0000313" key="3">
    <source>
        <dbReference type="Proteomes" id="UP001440612"/>
    </source>
</evidence>
<dbReference type="NCBIfam" id="TIGR02786">
    <property type="entry name" value="addB_alphas"/>
    <property type="match status" value="1"/>
</dbReference>
<dbReference type="EMBL" id="CP150951">
    <property type="protein sequence ID" value="WZC49655.1"/>
    <property type="molecule type" value="Genomic_DNA"/>
</dbReference>
<evidence type="ECO:0000259" key="1">
    <source>
        <dbReference type="Pfam" id="PF12705"/>
    </source>
</evidence>
<evidence type="ECO:0000313" key="2">
    <source>
        <dbReference type="EMBL" id="WZC49655.1"/>
    </source>
</evidence>
<dbReference type="RefSeq" id="WP_341367765.1">
    <property type="nucleotide sequence ID" value="NZ_CP150951.2"/>
</dbReference>
<keyword evidence="3" id="KW-1185">Reference proteome</keyword>
<accession>A0ABZ2VAJ4</accession>
<reference evidence="3" key="1">
    <citation type="submission" date="2024-04" db="EMBL/GenBank/DDBJ databases">
        <title>Phylogenomic analyses of a clade within the roseobacter group suggest taxonomic reassignments of species of the genera Aestuariivita, Citreicella, Loktanella, Nautella, Pelagibaca, Ruegeria, Thalassobius, Thiobacimonas and Tropicibacter, and the proposal o.</title>
        <authorList>
            <person name="Jeon C.O."/>
        </authorList>
    </citation>
    <scope>NUCLEOTIDE SEQUENCE [LARGE SCALE GENOMIC DNA]</scope>
    <source>
        <strain evidence="3">BS5-3</strain>
    </source>
</reference>
<dbReference type="InterPro" id="IPR038726">
    <property type="entry name" value="PDDEXK_AddAB-type"/>
</dbReference>
<organism evidence="2 3">
    <name type="scientific">Yoonia phaeophyticola</name>
    <dbReference type="NCBI Taxonomy" id="3137369"/>
    <lineage>
        <taxon>Bacteria</taxon>
        <taxon>Pseudomonadati</taxon>
        <taxon>Pseudomonadota</taxon>
        <taxon>Alphaproteobacteria</taxon>
        <taxon>Rhodobacterales</taxon>
        <taxon>Paracoccaceae</taxon>
        <taxon>Yoonia</taxon>
    </lineage>
</organism>
<name>A0ABZ2VAJ4_9RHOB</name>
<dbReference type="InterPro" id="IPR027417">
    <property type="entry name" value="P-loop_NTPase"/>
</dbReference>
<dbReference type="InterPro" id="IPR014153">
    <property type="entry name" value="Ds_break_AddB"/>
</dbReference>
<proteinExistence type="predicted"/>
<dbReference type="Pfam" id="PF12705">
    <property type="entry name" value="PDDEXK_1"/>
    <property type="match status" value="1"/>
</dbReference>